<keyword evidence="2 3" id="KW-0175">Coiled coil</keyword>
<evidence type="ECO:0000313" key="6">
    <source>
        <dbReference type="Proteomes" id="UP000078428"/>
    </source>
</evidence>
<dbReference type="Pfam" id="PF25881">
    <property type="entry name" value="HH_YBHG"/>
    <property type="match status" value="1"/>
</dbReference>
<organism evidence="5 6">
    <name type="scientific">Paramagnetospirillum marisnigri</name>
    <dbReference type="NCBI Taxonomy" id="1285242"/>
    <lineage>
        <taxon>Bacteria</taxon>
        <taxon>Pseudomonadati</taxon>
        <taxon>Pseudomonadota</taxon>
        <taxon>Alphaproteobacteria</taxon>
        <taxon>Rhodospirillales</taxon>
        <taxon>Magnetospirillaceae</taxon>
        <taxon>Paramagnetospirillum</taxon>
    </lineage>
</organism>
<sequence length="317" mass="34006">MKRLFLFGLLALAACGDEPAPIYGYVEGDFVRVGLPVAGRVTEVAVERGRQVRAGERLFALEDRAEQAAVAEAMARLDQARAVRDNLLTGKRVLEIQAMEAQKAQAEADLRLSEVQWRRQSDLIRTETTSRSALDNARSVLERNRARVAELTAQLGFAREGGRSAEIAAADASVEAAAAALAQAEWRLSKRVAEAPVAALVEDVLFRVGEDVGPGQPVVSLLPPGNVVLRFYLGPERLGRLAPGARLNVSCDGCPAGLVATVSFVAREAAYAPPVIYSRDNKDKLVFLVEARPVEPSDRLRPGQPVTLAIAPAQAAP</sequence>
<dbReference type="Gene3D" id="2.40.30.170">
    <property type="match status" value="1"/>
</dbReference>
<dbReference type="InterPro" id="IPR050465">
    <property type="entry name" value="UPF0194_transport"/>
</dbReference>
<comment type="caution">
    <text evidence="5">The sequence shown here is derived from an EMBL/GenBank/DDBJ whole genome shotgun (WGS) entry which is preliminary data.</text>
</comment>
<dbReference type="Gene3D" id="2.40.50.100">
    <property type="match status" value="1"/>
</dbReference>
<gene>
    <name evidence="5" type="ORF">A6A04_17405</name>
</gene>
<dbReference type="Proteomes" id="UP000078428">
    <property type="component" value="Unassembled WGS sequence"/>
</dbReference>
<accession>A0A178MPK6</accession>
<keyword evidence="6" id="KW-1185">Reference proteome</keyword>
<dbReference type="RefSeq" id="WP_068492023.1">
    <property type="nucleotide sequence ID" value="NZ_LWQT01000050.1"/>
</dbReference>
<dbReference type="PANTHER" id="PTHR32347:SF23">
    <property type="entry name" value="BLL5650 PROTEIN"/>
    <property type="match status" value="1"/>
</dbReference>
<dbReference type="GO" id="GO:0030313">
    <property type="term" value="C:cell envelope"/>
    <property type="evidence" value="ECO:0007669"/>
    <property type="project" value="UniProtKB-SubCell"/>
</dbReference>
<evidence type="ECO:0000256" key="3">
    <source>
        <dbReference type="SAM" id="Coils"/>
    </source>
</evidence>
<evidence type="ECO:0000256" key="2">
    <source>
        <dbReference type="ARBA" id="ARBA00023054"/>
    </source>
</evidence>
<comment type="subcellular location">
    <subcellularLocation>
        <location evidence="1">Cell envelope</location>
    </subcellularLocation>
</comment>
<dbReference type="PROSITE" id="PS51257">
    <property type="entry name" value="PROKAR_LIPOPROTEIN"/>
    <property type="match status" value="1"/>
</dbReference>
<dbReference type="OrthoDB" id="9809385at2"/>
<proteinExistence type="predicted"/>
<dbReference type="Gene3D" id="6.10.140.1990">
    <property type="match status" value="1"/>
</dbReference>
<dbReference type="GO" id="GO:0019898">
    <property type="term" value="C:extrinsic component of membrane"/>
    <property type="evidence" value="ECO:0007669"/>
    <property type="project" value="InterPro"/>
</dbReference>
<dbReference type="GO" id="GO:1990961">
    <property type="term" value="P:xenobiotic detoxification by transmembrane export across the plasma membrane"/>
    <property type="evidence" value="ECO:0007669"/>
    <property type="project" value="InterPro"/>
</dbReference>
<name>A0A178MPK6_9PROT</name>
<dbReference type="EMBL" id="LWQT01000050">
    <property type="protein sequence ID" value="OAN50730.1"/>
    <property type="molecule type" value="Genomic_DNA"/>
</dbReference>
<dbReference type="PANTHER" id="PTHR32347">
    <property type="entry name" value="EFFLUX SYSTEM COMPONENT YKNX-RELATED"/>
    <property type="match status" value="1"/>
</dbReference>
<feature type="domain" description="YbhG-like alpha-helical hairpin" evidence="4">
    <location>
        <begin position="62"/>
        <end position="188"/>
    </location>
</feature>
<dbReference type="InterPro" id="IPR030190">
    <property type="entry name" value="MacA_alpha-hairpin_sf"/>
</dbReference>
<dbReference type="AlphaFoldDB" id="A0A178MPK6"/>
<protein>
    <recommendedName>
        <fullName evidence="4">YbhG-like alpha-helical hairpin domain-containing protein</fullName>
    </recommendedName>
</protein>
<evidence type="ECO:0000259" key="4">
    <source>
        <dbReference type="Pfam" id="PF25881"/>
    </source>
</evidence>
<feature type="coiled-coil region" evidence="3">
    <location>
        <begin position="96"/>
        <end position="154"/>
    </location>
</feature>
<reference evidence="5 6" key="1">
    <citation type="submission" date="2016-04" db="EMBL/GenBank/DDBJ databases">
        <title>Draft genome sequence of freshwater magnetotactic bacteria Magnetospirillum marisnigri SP-1 and Magnetospirillum moscoviense BB-1.</title>
        <authorList>
            <person name="Koziaeva V."/>
            <person name="Dziuba M.V."/>
            <person name="Ivanov T.M."/>
            <person name="Kuznetsov B."/>
            <person name="Grouzdev D.S."/>
        </authorList>
    </citation>
    <scope>NUCLEOTIDE SEQUENCE [LARGE SCALE GENOMIC DNA]</scope>
    <source>
        <strain evidence="5 6">SP-1</strain>
    </source>
</reference>
<dbReference type="InterPro" id="IPR059052">
    <property type="entry name" value="HH_YbhG-like"/>
</dbReference>
<dbReference type="SUPFAM" id="SSF111369">
    <property type="entry name" value="HlyD-like secretion proteins"/>
    <property type="match status" value="2"/>
</dbReference>
<dbReference type="GO" id="GO:1990195">
    <property type="term" value="C:macrolide transmembrane transporter complex"/>
    <property type="evidence" value="ECO:0007669"/>
    <property type="project" value="InterPro"/>
</dbReference>
<evidence type="ECO:0000256" key="1">
    <source>
        <dbReference type="ARBA" id="ARBA00004196"/>
    </source>
</evidence>
<evidence type="ECO:0000313" key="5">
    <source>
        <dbReference type="EMBL" id="OAN50730.1"/>
    </source>
</evidence>
<dbReference type="STRING" id="1285242.A6A04_17405"/>